<dbReference type="SFLD" id="SFLDS00014">
    <property type="entry name" value="RuBisCO"/>
    <property type="match status" value="1"/>
</dbReference>
<feature type="binding site" evidence="3">
    <location>
        <position position="177"/>
    </location>
    <ligand>
        <name>Mg(2+)</name>
        <dbReference type="ChEBI" id="CHEBI:18420"/>
    </ligand>
</feature>
<sequence>MSKITATYLVHDKKENLEKKAEGIALGLTVGSWTDLPQLEQDQLLKHKGIVEEVRELPGDTAADQYLGSKRKKGLLKISYPSANFSNDIPAILTTVFGKLSLDGEIKLVDLEFDKQLEQRFPGPKYGISGIRDILGVHNRPLVMSIFKGVLGKDLSFFKQQLYEQALGGVDLVKDDEILFENPLTPFEERIKAAKEVLDSVEGRTGEKTLYAVNLTGRTSGLRDKARRAAELGANALLFNVLSYGPDVLQELAEDKEIPLPIMAHPALSGAIGSSALYGISYSVLLGKLLRYAGADLVLFPSSYGSVALERSETLSIAESLTTESIALKKAFPVPSAGIHPGLTPVLFNDFGIDSVINAGGGIHGHPDGAAGGARAFRQAVDAVIKGEDFGDYADTHSELQKALELWGGVPVK</sequence>
<name>A0ABS2ZCK9_9BACL</name>
<dbReference type="SFLD" id="SFLDG00301">
    <property type="entry name" value="RuBisCO-like_proteins"/>
    <property type="match status" value="1"/>
</dbReference>
<evidence type="ECO:0000256" key="1">
    <source>
        <dbReference type="ARBA" id="ARBA00022723"/>
    </source>
</evidence>
<feature type="binding site" evidence="3">
    <location>
        <position position="338"/>
    </location>
    <ligand>
        <name>substrate</name>
    </ligand>
</feature>
<feature type="domain" description="Ribulose bisphosphate carboxylase large subunit C-terminal" evidence="4">
    <location>
        <begin position="127"/>
        <end position="407"/>
    </location>
</feature>
<dbReference type="HAMAP" id="MF_01679">
    <property type="entry name" value="Salvage_MtnW"/>
    <property type="match status" value="1"/>
</dbReference>
<proteinExistence type="inferred from homology"/>
<dbReference type="InterPro" id="IPR036422">
    <property type="entry name" value="RuBisCO_lsu_N_sf"/>
</dbReference>
<dbReference type="RefSeq" id="WP_188402968.1">
    <property type="nucleotide sequence ID" value="NZ_BMCE01000002.1"/>
</dbReference>
<dbReference type="SFLD" id="SFLDF00157">
    <property type="entry name" value="2_3-diketo-5-methylthiopentyl"/>
    <property type="match status" value="1"/>
</dbReference>
<feature type="binding site" evidence="3">
    <location>
        <begin position="174"/>
        <end position="177"/>
    </location>
    <ligand>
        <name>substrate</name>
    </ligand>
</feature>
<dbReference type="PANTHER" id="PTHR42704:SF17">
    <property type="entry name" value="RIBULOSE BISPHOSPHATE CARBOXYLASE LARGE CHAIN"/>
    <property type="match status" value="1"/>
</dbReference>
<keyword evidence="6" id="KW-1185">Reference proteome</keyword>
<comment type="catalytic activity">
    <reaction evidence="3">
        <text>5-methylsulfanyl-2,3-dioxopentyl phosphate = 2-hydroxy-5-methylsulfanyl-3-oxopent-1-enyl phosphate</text>
        <dbReference type="Rhea" id="RHEA:18769"/>
        <dbReference type="ChEBI" id="CHEBI:58828"/>
        <dbReference type="ChEBI" id="CHEBI:59505"/>
        <dbReference type="EC" id="5.3.2.5"/>
    </reaction>
</comment>
<dbReference type="EC" id="5.3.2.5" evidence="3"/>
<dbReference type="PANTHER" id="PTHR42704">
    <property type="entry name" value="RIBULOSE BISPHOSPHATE CARBOXYLASE"/>
    <property type="match status" value="1"/>
</dbReference>
<protein>
    <recommendedName>
        <fullName evidence="3">2,3-diketo-5-methylthiopentyl-1-phosphate enolase</fullName>
        <shortName evidence="3">DK-MTP-1-P enolase</shortName>
        <ecNumber evidence="3">5.3.2.5</ecNumber>
    </recommendedName>
    <alternativeName>
        <fullName evidence="3">RuBisCO-like protein</fullName>
        <shortName evidence="3">RLP</shortName>
    </alternativeName>
</protein>
<comment type="miscellaneous">
    <text evidence="3">Has no RuBP-carboxylation activity.</text>
</comment>
<evidence type="ECO:0000313" key="6">
    <source>
        <dbReference type="Proteomes" id="UP001319060"/>
    </source>
</evidence>
<dbReference type="Pfam" id="PF00016">
    <property type="entry name" value="RuBisCO_large"/>
    <property type="match status" value="1"/>
</dbReference>
<accession>A0ABS2ZCK9</accession>
<gene>
    <name evidence="3" type="primary">mtnW</name>
    <name evidence="5" type="ORF">JYA64_08975</name>
</gene>
<comment type="subunit">
    <text evidence="3">Homodimer.</text>
</comment>
<evidence type="ECO:0000256" key="2">
    <source>
        <dbReference type="ARBA" id="ARBA00022842"/>
    </source>
</evidence>
<feature type="active site" description="Proton acceptor" evidence="3">
    <location>
        <position position="99"/>
    </location>
</feature>
<evidence type="ECO:0000256" key="3">
    <source>
        <dbReference type="HAMAP-Rule" id="MF_01679"/>
    </source>
</evidence>
<evidence type="ECO:0000259" key="4">
    <source>
        <dbReference type="Pfam" id="PF00016"/>
    </source>
</evidence>
<dbReference type="InterPro" id="IPR036376">
    <property type="entry name" value="RuBisCO_lsu_C_sf"/>
</dbReference>
<dbReference type="NCBIfam" id="TIGR03332">
    <property type="entry name" value="salvage_mtnW"/>
    <property type="match status" value="1"/>
</dbReference>
<organism evidence="5 6">
    <name type="scientific">Fictibacillus barbaricus</name>
    <dbReference type="NCBI Taxonomy" id="182136"/>
    <lineage>
        <taxon>Bacteria</taxon>
        <taxon>Bacillati</taxon>
        <taxon>Bacillota</taxon>
        <taxon>Bacilli</taxon>
        <taxon>Bacillales</taxon>
        <taxon>Fictibacillaceae</taxon>
        <taxon>Fictibacillus</taxon>
    </lineage>
</organism>
<keyword evidence="3" id="KW-0486">Methionine biosynthesis</keyword>
<feature type="binding site" evidence="3">
    <location>
        <position position="148"/>
    </location>
    <ligand>
        <name>substrate</name>
    </ligand>
</feature>
<keyword evidence="3 5" id="KW-0413">Isomerase</keyword>
<comment type="caution">
    <text evidence="5">The sequence shown here is derived from an EMBL/GenBank/DDBJ whole genome shotgun (WGS) entry which is preliminary data.</text>
</comment>
<feature type="binding site" evidence="3">
    <location>
        <position position="176"/>
    </location>
    <ligand>
        <name>Mg(2+)</name>
        <dbReference type="ChEBI" id="CHEBI:18420"/>
    </ligand>
</feature>
<feature type="modified residue" description="N6-carboxylysine" evidence="3">
    <location>
        <position position="174"/>
    </location>
</feature>
<dbReference type="SUPFAM" id="SSF54966">
    <property type="entry name" value="RuBisCO, large subunit, small (N-terminal) domain"/>
    <property type="match status" value="1"/>
</dbReference>
<dbReference type="InterPro" id="IPR017717">
    <property type="entry name" value="Diketo-Methiopentyl-P_enolase"/>
</dbReference>
<dbReference type="GO" id="GO:0043715">
    <property type="term" value="F:2,3-diketo-5-methylthiopentyl-1-phosphate enolase activity"/>
    <property type="evidence" value="ECO:0007669"/>
    <property type="project" value="UniProtKB-EC"/>
</dbReference>
<dbReference type="Proteomes" id="UP001319060">
    <property type="component" value="Unassembled WGS sequence"/>
</dbReference>
<feature type="binding site" evidence="3">
    <location>
        <begin position="360"/>
        <end position="361"/>
    </location>
    <ligand>
        <name>substrate</name>
    </ligand>
</feature>
<dbReference type="EMBL" id="JAFHKS010000042">
    <property type="protein sequence ID" value="MBN3545427.1"/>
    <property type="molecule type" value="Genomic_DNA"/>
</dbReference>
<dbReference type="Gene3D" id="3.20.20.110">
    <property type="entry name" value="Ribulose bisphosphate carboxylase, large subunit, C-terminal domain"/>
    <property type="match status" value="1"/>
</dbReference>
<dbReference type="NCBIfam" id="NF007095">
    <property type="entry name" value="PRK09549.1"/>
    <property type="match status" value="1"/>
</dbReference>
<dbReference type="CDD" id="cd08209">
    <property type="entry name" value="RLP_DK-MTP-1-P-enolase"/>
    <property type="match status" value="1"/>
</dbReference>
<keyword evidence="2 3" id="KW-0460">Magnesium</keyword>
<dbReference type="Gene3D" id="3.30.70.150">
    <property type="entry name" value="RuBisCO large subunit, N-terminal domain"/>
    <property type="match status" value="1"/>
</dbReference>
<evidence type="ECO:0000313" key="5">
    <source>
        <dbReference type="EMBL" id="MBN3545427.1"/>
    </source>
</evidence>
<reference evidence="5 6" key="1">
    <citation type="submission" date="2021-01" db="EMBL/GenBank/DDBJ databases">
        <title>Genome Sequencing of Type Strains.</title>
        <authorList>
            <person name="Lemaire J.F."/>
            <person name="Inderbitzin P."/>
            <person name="Collins S.B."/>
            <person name="Wespe N."/>
            <person name="Knight-Connoni V."/>
        </authorList>
    </citation>
    <scope>NUCLEOTIDE SEQUENCE [LARGE SCALE GENOMIC DNA]</scope>
    <source>
        <strain evidence="5 6">DSM 14730</strain>
    </source>
</reference>
<dbReference type="InterPro" id="IPR033966">
    <property type="entry name" value="RuBisCO"/>
</dbReference>
<keyword evidence="1 3" id="KW-0479">Metal-binding</keyword>
<dbReference type="InterPro" id="IPR000685">
    <property type="entry name" value="RuBisCO_lsu_C"/>
</dbReference>
<comment type="similarity">
    <text evidence="3">Belongs to the RuBisCO large chain family. Type IV subfamily.</text>
</comment>
<dbReference type="SUPFAM" id="SSF51649">
    <property type="entry name" value="RuBisCo, C-terminal domain"/>
    <property type="match status" value="1"/>
</dbReference>
<feature type="binding site" description="via carbamate group" evidence="3">
    <location>
        <position position="174"/>
    </location>
    <ligand>
        <name>Mg(2+)</name>
        <dbReference type="ChEBI" id="CHEBI:18420"/>
    </ligand>
</feature>
<comment type="cofactor">
    <cofactor evidence="3">
        <name>Mg(2+)</name>
        <dbReference type="ChEBI" id="CHEBI:18420"/>
    </cofactor>
    <text evidence="3">Binds 1 Mg(2+) ion per subunit.</text>
</comment>
<comment type="function">
    <text evidence="3">Catalyzes the enolization of 2,3-diketo-5-methylthiopentyl-1-phosphate (DK-MTP-1-P) into 2-hydroxy-3-keto-5-methylthiopentenyl-1-phosphate (HK-MTPenyl-1-P).</text>
</comment>
<keyword evidence="3" id="KW-0028">Amino-acid biosynthesis</keyword>
<comment type="pathway">
    <text evidence="3">Amino-acid biosynthesis; L-methionine biosynthesis via salvage pathway; L-methionine from S-methyl-5-thio-alpha-D-ribose 1-phosphate: step 3/6.</text>
</comment>
<feature type="binding site" evidence="3">
    <location>
        <position position="265"/>
    </location>
    <ligand>
        <name>substrate</name>
    </ligand>
</feature>